<dbReference type="InterPro" id="IPR020277">
    <property type="entry name" value="DUF2624"/>
</dbReference>
<reference evidence="1 2" key="1">
    <citation type="submission" date="2016-10" db="EMBL/GenBank/DDBJ databases">
        <authorList>
            <person name="de Groot N.N."/>
        </authorList>
    </citation>
    <scope>NUCLEOTIDE SEQUENCE [LARGE SCALE GENOMIC DNA]</scope>
    <source>
        <strain evidence="1 2">CGMCC 1.3442</strain>
    </source>
</reference>
<proteinExistence type="predicted"/>
<organism evidence="1 2">
    <name type="scientific">Tenuibacillus multivorans</name>
    <dbReference type="NCBI Taxonomy" id="237069"/>
    <lineage>
        <taxon>Bacteria</taxon>
        <taxon>Bacillati</taxon>
        <taxon>Bacillota</taxon>
        <taxon>Bacilli</taxon>
        <taxon>Bacillales</taxon>
        <taxon>Bacillaceae</taxon>
        <taxon>Tenuibacillus</taxon>
    </lineage>
</organism>
<dbReference type="Pfam" id="PF11116">
    <property type="entry name" value="DUF2624"/>
    <property type="match status" value="1"/>
</dbReference>
<gene>
    <name evidence="1" type="ORF">SAMN05216498_1627</name>
</gene>
<keyword evidence="2" id="KW-1185">Reference proteome</keyword>
<evidence type="ECO:0008006" key="3">
    <source>
        <dbReference type="Google" id="ProtNLM"/>
    </source>
</evidence>
<accession>A0A1G9ZB37</accession>
<dbReference type="AlphaFoldDB" id="A0A1G9ZB37"/>
<name>A0A1G9ZB37_9BACI</name>
<dbReference type="Proteomes" id="UP000199334">
    <property type="component" value="Unassembled WGS sequence"/>
</dbReference>
<dbReference type="RefSeq" id="WP_176752970.1">
    <property type="nucleotide sequence ID" value="NZ_BJVZ01000023.1"/>
</dbReference>
<protein>
    <recommendedName>
        <fullName evidence="3">DUF2624 domain-containing protein</fullName>
    </recommendedName>
</protein>
<dbReference type="EMBL" id="FNIG01000003">
    <property type="protein sequence ID" value="SDN18678.1"/>
    <property type="molecule type" value="Genomic_DNA"/>
</dbReference>
<sequence length="90" mass="10547">MLKQLIRSRLYSSSPEEVVQYGRKYGVQISRGQAERLLAFIKKESIDPFSERDRSLTFKYVEKTIGQKEAQQADQLLKQLAKQYNLDHLL</sequence>
<evidence type="ECO:0000313" key="1">
    <source>
        <dbReference type="EMBL" id="SDN18678.1"/>
    </source>
</evidence>
<evidence type="ECO:0000313" key="2">
    <source>
        <dbReference type="Proteomes" id="UP000199334"/>
    </source>
</evidence>